<reference evidence="1 2" key="1">
    <citation type="submission" date="2024-01" db="EMBL/GenBank/DDBJ databases">
        <title>The genomes of 5 underutilized Papilionoideae crops provide insights into root nodulation and disease resistanc.</title>
        <authorList>
            <person name="Yuan L."/>
        </authorList>
    </citation>
    <scope>NUCLEOTIDE SEQUENCE [LARGE SCALE GENOMIC DNA]</scope>
    <source>
        <strain evidence="1">ZHUSHIDOU_FW_LH</strain>
        <tissue evidence="1">Leaf</tissue>
    </source>
</reference>
<protein>
    <submittedName>
        <fullName evidence="1">Uncharacterized protein</fullName>
    </submittedName>
</protein>
<accession>A0AAN9HUV6</accession>
<keyword evidence="2" id="KW-1185">Reference proteome</keyword>
<organism evidence="1 2">
    <name type="scientific">Crotalaria pallida</name>
    <name type="common">Smooth rattlebox</name>
    <name type="synonym">Crotalaria striata</name>
    <dbReference type="NCBI Taxonomy" id="3830"/>
    <lineage>
        <taxon>Eukaryota</taxon>
        <taxon>Viridiplantae</taxon>
        <taxon>Streptophyta</taxon>
        <taxon>Embryophyta</taxon>
        <taxon>Tracheophyta</taxon>
        <taxon>Spermatophyta</taxon>
        <taxon>Magnoliopsida</taxon>
        <taxon>eudicotyledons</taxon>
        <taxon>Gunneridae</taxon>
        <taxon>Pentapetalae</taxon>
        <taxon>rosids</taxon>
        <taxon>fabids</taxon>
        <taxon>Fabales</taxon>
        <taxon>Fabaceae</taxon>
        <taxon>Papilionoideae</taxon>
        <taxon>50 kb inversion clade</taxon>
        <taxon>genistoids sensu lato</taxon>
        <taxon>core genistoids</taxon>
        <taxon>Crotalarieae</taxon>
        <taxon>Crotalaria</taxon>
    </lineage>
</organism>
<comment type="caution">
    <text evidence="1">The sequence shown here is derived from an EMBL/GenBank/DDBJ whole genome shotgun (WGS) entry which is preliminary data.</text>
</comment>
<dbReference type="EMBL" id="JAYWIO010000007">
    <property type="protein sequence ID" value="KAK7251543.1"/>
    <property type="molecule type" value="Genomic_DNA"/>
</dbReference>
<evidence type="ECO:0000313" key="1">
    <source>
        <dbReference type="EMBL" id="KAK7251543.1"/>
    </source>
</evidence>
<evidence type="ECO:0000313" key="2">
    <source>
        <dbReference type="Proteomes" id="UP001372338"/>
    </source>
</evidence>
<dbReference type="Proteomes" id="UP001372338">
    <property type="component" value="Unassembled WGS sequence"/>
</dbReference>
<proteinExistence type="predicted"/>
<gene>
    <name evidence="1" type="ORF">RIF29_34835</name>
</gene>
<dbReference type="AlphaFoldDB" id="A0AAN9HUV6"/>
<sequence length="166" mass="17837">MFCFYCSTPLPASHSALLRFQPPPKLARLHFQPPAPTIMYNRPYTTPCLAPPHPPTIVYNRRHNPHTHPPSCIAAAVEHTTPLRVKPITTHIPTTTSMGGFVTHHLRMVPVSVPKPAEVLDRSRAAGAGAGAEADVGLLLLMVLLHTVVEVGESGGDGGGGQRRLL</sequence>
<name>A0AAN9HUV6_CROPI</name>